<dbReference type="KEGG" id="sus:Acid_2048"/>
<dbReference type="eggNOG" id="COG1082">
    <property type="taxonomic scope" value="Bacteria"/>
</dbReference>
<dbReference type="HOGENOM" id="CLU_1057270_0_0_0"/>
<dbReference type="PANTHER" id="PTHR12110:SF53">
    <property type="entry name" value="BLR5974 PROTEIN"/>
    <property type="match status" value="1"/>
</dbReference>
<dbReference type="GO" id="GO:0016853">
    <property type="term" value="F:isomerase activity"/>
    <property type="evidence" value="ECO:0007669"/>
    <property type="project" value="UniProtKB-KW"/>
</dbReference>
<evidence type="ECO:0000259" key="2">
    <source>
        <dbReference type="Pfam" id="PF01261"/>
    </source>
</evidence>
<feature type="chain" id="PRO_5004163708" evidence="1">
    <location>
        <begin position="23"/>
        <end position="263"/>
    </location>
</feature>
<name>Q026N1_SOLUE</name>
<feature type="domain" description="Xylose isomerase-like TIM barrel" evidence="2">
    <location>
        <begin position="123"/>
        <end position="260"/>
    </location>
</feature>
<gene>
    <name evidence="3" type="ordered locus">Acid_2048</name>
</gene>
<keyword evidence="1" id="KW-0732">Signal</keyword>
<dbReference type="STRING" id="234267.Acid_2048"/>
<dbReference type="PANTHER" id="PTHR12110">
    <property type="entry name" value="HYDROXYPYRUVATE ISOMERASE"/>
    <property type="match status" value="1"/>
</dbReference>
<protein>
    <submittedName>
        <fullName evidence="3">Xylose isomerase domain protein TIM barrel</fullName>
    </submittedName>
</protein>
<reference evidence="3" key="1">
    <citation type="submission" date="2006-10" db="EMBL/GenBank/DDBJ databases">
        <title>Complete sequence of Solibacter usitatus Ellin6076.</title>
        <authorList>
            <consortium name="US DOE Joint Genome Institute"/>
            <person name="Copeland A."/>
            <person name="Lucas S."/>
            <person name="Lapidus A."/>
            <person name="Barry K."/>
            <person name="Detter J.C."/>
            <person name="Glavina del Rio T."/>
            <person name="Hammon N."/>
            <person name="Israni S."/>
            <person name="Dalin E."/>
            <person name="Tice H."/>
            <person name="Pitluck S."/>
            <person name="Thompson L.S."/>
            <person name="Brettin T."/>
            <person name="Bruce D."/>
            <person name="Han C."/>
            <person name="Tapia R."/>
            <person name="Gilna P."/>
            <person name="Schmutz J."/>
            <person name="Larimer F."/>
            <person name="Land M."/>
            <person name="Hauser L."/>
            <person name="Kyrpides N."/>
            <person name="Mikhailova N."/>
            <person name="Janssen P.H."/>
            <person name="Kuske C.R."/>
            <person name="Richardson P."/>
        </authorList>
    </citation>
    <scope>NUCLEOTIDE SEQUENCE</scope>
    <source>
        <strain evidence="3">Ellin6076</strain>
    </source>
</reference>
<dbReference type="Gene3D" id="3.20.20.150">
    <property type="entry name" value="Divalent-metal-dependent TIM barrel enzymes"/>
    <property type="match status" value="1"/>
</dbReference>
<evidence type="ECO:0000313" key="3">
    <source>
        <dbReference type="EMBL" id="ABJ83038.1"/>
    </source>
</evidence>
<feature type="signal peptide" evidence="1">
    <location>
        <begin position="1"/>
        <end position="22"/>
    </location>
</feature>
<accession>Q026N1</accession>
<dbReference type="InterPro" id="IPR050312">
    <property type="entry name" value="IolE/XylAMocC-like"/>
</dbReference>
<dbReference type="InParanoid" id="Q026N1"/>
<organism evidence="3">
    <name type="scientific">Solibacter usitatus (strain Ellin6076)</name>
    <dbReference type="NCBI Taxonomy" id="234267"/>
    <lineage>
        <taxon>Bacteria</taxon>
        <taxon>Pseudomonadati</taxon>
        <taxon>Acidobacteriota</taxon>
        <taxon>Terriglobia</taxon>
        <taxon>Bryobacterales</taxon>
        <taxon>Solibacteraceae</taxon>
        <taxon>Candidatus Solibacter</taxon>
    </lineage>
</organism>
<dbReference type="InterPro" id="IPR013022">
    <property type="entry name" value="Xyl_isomerase-like_TIM-brl"/>
</dbReference>
<dbReference type="InterPro" id="IPR036237">
    <property type="entry name" value="Xyl_isomerase-like_sf"/>
</dbReference>
<dbReference type="Pfam" id="PF01261">
    <property type="entry name" value="AP_endonuc_2"/>
    <property type="match status" value="1"/>
</dbReference>
<proteinExistence type="predicted"/>
<dbReference type="EMBL" id="CP000473">
    <property type="protein sequence ID" value="ABJ83038.1"/>
    <property type="molecule type" value="Genomic_DNA"/>
</dbReference>
<evidence type="ECO:0000256" key="1">
    <source>
        <dbReference type="SAM" id="SignalP"/>
    </source>
</evidence>
<dbReference type="AlphaFoldDB" id="Q026N1"/>
<dbReference type="OrthoDB" id="3185623at2"/>
<sequence length="263" mass="28877" precursor="true">MTRRTFSAAIGAGLAAAGSAPAAGKLKLGIGTYTYHSLSIDEMIVQLKRLEIREIEMSCGEFMLFSKPPVERFQSVRSKLDRAAIRCVSYYTATIKDDADLENALRFAALLGARHVTGDATGDILTRIDERFTKEGLTFGIHNHYFKQKFAYESPEDVLRALAGRSRTMGASLDIGHIASCGYDTVDAVRKLAPHLKMVHLKDVEASGGEVNVLLGKGIARIPEVMSELRKAAYSGLVAIEYEHEGPVGEDVRLEVEYARRLL</sequence>
<keyword evidence="3" id="KW-0413">Isomerase</keyword>
<dbReference type="SUPFAM" id="SSF51658">
    <property type="entry name" value="Xylose isomerase-like"/>
    <property type="match status" value="1"/>
</dbReference>